<organism evidence="3 4">
    <name type="scientific">Entamoeba histolytica</name>
    <dbReference type="NCBI Taxonomy" id="5759"/>
    <lineage>
        <taxon>Eukaryota</taxon>
        <taxon>Amoebozoa</taxon>
        <taxon>Evosea</taxon>
        <taxon>Archamoebae</taxon>
        <taxon>Mastigamoebida</taxon>
        <taxon>Entamoebidae</taxon>
        <taxon>Entamoeba</taxon>
    </lineage>
</organism>
<dbReference type="VEuPathDB" id="AmoebaDB:KM1_078260"/>
<accession>A0A5K1U7D7</accession>
<dbReference type="VEuPathDB" id="AmoebaDB:EHI8A_060480"/>
<proteinExistence type="evidence at transcript level"/>
<accession>S0AWK9</accession>
<dbReference type="EMBL" id="AK421248">
    <property type="protein sequence ID" value="BAN39810.1"/>
    <property type="molecule type" value="mRNA"/>
</dbReference>
<keyword evidence="1" id="KW-0175">Coiled coil</keyword>
<dbReference type="VEuPathDB" id="AmoebaDB:EHI7A_058420"/>
<protein>
    <submittedName>
        <fullName evidence="3">Uncharacterized protein</fullName>
    </submittedName>
</protein>
<dbReference type="OMA" id="QTCEGEN"/>
<gene>
    <name evidence="3" type="ORF">CL6EHI_064640</name>
</gene>
<reference evidence="3 4" key="2">
    <citation type="submission" date="2016-05" db="EMBL/GenBank/DDBJ databases">
        <title>First whole genome sequencing of Entamoeba histolytica HM1:IMSS-clone-6.</title>
        <authorList>
            <person name="Mukherjee Avik.K."/>
            <person name="Izumyama S."/>
            <person name="Nakada-Tsukui K."/>
            <person name="Nozaki T."/>
        </authorList>
    </citation>
    <scope>NUCLEOTIDE SEQUENCE [LARGE SCALE GENOMIC DNA]</scope>
    <source>
        <strain evidence="3 4">HM1:IMSS clone 6</strain>
    </source>
</reference>
<dbReference type="HOGENOM" id="CLU_1059373_0_0_1"/>
<dbReference type="VEuPathDB" id="AmoebaDB:EHI_064640"/>
<dbReference type="AlphaFoldDB" id="A0A5K1U7D7"/>
<dbReference type="EMBL" id="BDEQ01000001">
    <property type="protein sequence ID" value="GAT94613.1"/>
    <property type="molecule type" value="Genomic_DNA"/>
</dbReference>
<dbReference type="VEuPathDB" id="AmoebaDB:EHI5A_062050"/>
<evidence type="ECO:0000313" key="2">
    <source>
        <dbReference type="EMBL" id="BAN39810.1"/>
    </source>
</evidence>
<feature type="coiled-coil region" evidence="1">
    <location>
        <begin position="139"/>
        <end position="253"/>
    </location>
</feature>
<evidence type="ECO:0000313" key="4">
    <source>
        <dbReference type="Proteomes" id="UP000078387"/>
    </source>
</evidence>
<name>A0A5K1U7D7_ENTHI</name>
<evidence type="ECO:0000256" key="1">
    <source>
        <dbReference type="SAM" id="Coils"/>
    </source>
</evidence>
<feature type="coiled-coil region" evidence="1">
    <location>
        <begin position="67"/>
        <end position="101"/>
    </location>
</feature>
<reference evidence="2" key="1">
    <citation type="submission" date="2012-06" db="EMBL/GenBank/DDBJ databases">
        <title>Short 5' UTR of Entamoeba genes.</title>
        <authorList>
            <person name="Hiranuka K."/>
            <person name="Kumagai M."/>
            <person name="Wakaguri H."/>
            <person name="Suzuki Y."/>
            <person name="Sugano S."/>
            <person name="Watanabe J."/>
            <person name="Makioka A."/>
        </authorList>
    </citation>
    <scope>NUCLEOTIDE SEQUENCE</scope>
    <source>
        <strain evidence="2">HM-1:IMSS</strain>
    </source>
</reference>
<evidence type="ECO:0000313" key="3">
    <source>
        <dbReference type="EMBL" id="GAT94613.1"/>
    </source>
</evidence>
<dbReference type="Proteomes" id="UP000078387">
    <property type="component" value="Unassembled WGS sequence"/>
</dbReference>
<sequence>MSQMDQPIFYNDEFILALNRNDLNMAYHILRNSYQIIYEVIQSTAPKSVAELNTKISENTKTVTQMCENAKTETAKLMQQIEEQEKSIPDLQQMYELTQRQLAERTIILKNQVKLQKDDNAQLKTMYNKIQSTQEDEFNQILEEAQKPLELQVEELKKEKEQLTNEVDQLKAQSKNKEELLKVEEEFQQEKQKLEAEIKEVQQKINARNAEVQKSQNENDALVDEAKQKDAIIQKMNYEMIQKDTEIKKLRAELEGKIVDSYA</sequence>